<dbReference type="GO" id="GO:0005345">
    <property type="term" value="F:purine nucleobase transmembrane transporter activity"/>
    <property type="evidence" value="ECO:0007669"/>
    <property type="project" value="UniProtKB-UniRule"/>
</dbReference>
<dbReference type="OMA" id="YMTERRI"/>
<dbReference type="InParanoid" id="A0A200Q9K7"/>
<proteinExistence type="inferred from homology"/>
<keyword evidence="6 7" id="KW-0472">Membrane</keyword>
<feature type="transmembrane region" description="Helical" evidence="7">
    <location>
        <begin position="205"/>
        <end position="225"/>
    </location>
</feature>
<evidence type="ECO:0000256" key="7">
    <source>
        <dbReference type="RuleBase" id="RU368015"/>
    </source>
</evidence>
<dbReference type="STRING" id="56857.A0A200Q9K7"/>
<gene>
    <name evidence="8" type="ORF">BVC80_1289g89</name>
</gene>
<keyword evidence="3 7" id="KW-0813">Transport</keyword>
<evidence type="ECO:0000256" key="1">
    <source>
        <dbReference type="ARBA" id="ARBA00004141"/>
    </source>
</evidence>
<dbReference type="EMBL" id="MVGT01002634">
    <property type="protein sequence ID" value="OVA07168.1"/>
    <property type="molecule type" value="Genomic_DNA"/>
</dbReference>
<evidence type="ECO:0000256" key="5">
    <source>
        <dbReference type="ARBA" id="ARBA00022989"/>
    </source>
</evidence>
<evidence type="ECO:0000256" key="6">
    <source>
        <dbReference type="ARBA" id="ARBA00023136"/>
    </source>
</evidence>
<dbReference type="GO" id="GO:0016020">
    <property type="term" value="C:membrane"/>
    <property type="evidence" value="ECO:0007669"/>
    <property type="project" value="UniProtKB-SubCell"/>
</dbReference>
<feature type="transmembrane region" description="Helical" evidence="7">
    <location>
        <begin position="47"/>
        <end position="68"/>
    </location>
</feature>
<dbReference type="Proteomes" id="UP000195402">
    <property type="component" value="Unassembled WGS sequence"/>
</dbReference>
<dbReference type="Pfam" id="PF16913">
    <property type="entry name" value="PUNUT"/>
    <property type="match status" value="1"/>
</dbReference>
<feature type="transmembrane region" description="Helical" evidence="7">
    <location>
        <begin position="175"/>
        <end position="193"/>
    </location>
</feature>
<keyword evidence="9" id="KW-1185">Reference proteome</keyword>
<dbReference type="AlphaFoldDB" id="A0A200Q9K7"/>
<feature type="transmembrane region" description="Helical" evidence="7">
    <location>
        <begin position="151"/>
        <end position="169"/>
    </location>
</feature>
<dbReference type="OrthoDB" id="1865379at2759"/>
<dbReference type="GO" id="GO:0015211">
    <property type="term" value="F:purine nucleoside transmembrane transporter activity"/>
    <property type="evidence" value="ECO:0007669"/>
    <property type="project" value="UniProtKB-UniRule"/>
</dbReference>
<evidence type="ECO:0000256" key="3">
    <source>
        <dbReference type="ARBA" id="ARBA00022448"/>
    </source>
</evidence>
<evidence type="ECO:0000313" key="8">
    <source>
        <dbReference type="EMBL" id="OVA07168.1"/>
    </source>
</evidence>
<feature type="transmembrane region" description="Helical" evidence="7">
    <location>
        <begin position="314"/>
        <end position="335"/>
    </location>
</feature>
<reference evidence="8 9" key="1">
    <citation type="journal article" date="2017" name="Mol. Plant">
        <title>The Genome of Medicinal Plant Macleaya cordata Provides New Insights into Benzylisoquinoline Alkaloids Metabolism.</title>
        <authorList>
            <person name="Liu X."/>
            <person name="Liu Y."/>
            <person name="Huang P."/>
            <person name="Ma Y."/>
            <person name="Qing Z."/>
            <person name="Tang Q."/>
            <person name="Cao H."/>
            <person name="Cheng P."/>
            <person name="Zheng Y."/>
            <person name="Yuan Z."/>
            <person name="Zhou Y."/>
            <person name="Liu J."/>
            <person name="Tang Z."/>
            <person name="Zhuo Y."/>
            <person name="Zhang Y."/>
            <person name="Yu L."/>
            <person name="Huang J."/>
            <person name="Yang P."/>
            <person name="Peng Q."/>
            <person name="Zhang J."/>
            <person name="Jiang W."/>
            <person name="Zhang Z."/>
            <person name="Lin K."/>
            <person name="Ro D.K."/>
            <person name="Chen X."/>
            <person name="Xiong X."/>
            <person name="Shang Y."/>
            <person name="Huang S."/>
            <person name="Zeng J."/>
        </authorList>
    </citation>
    <scope>NUCLEOTIDE SEQUENCE [LARGE SCALE GENOMIC DNA]</scope>
    <source>
        <strain evidence="9">cv. BLH2017</strain>
        <tissue evidence="8">Root</tissue>
    </source>
</reference>
<comment type="subcellular location">
    <subcellularLocation>
        <location evidence="1 7">Membrane</location>
        <topology evidence="1 7">Multi-pass membrane protein</topology>
    </subcellularLocation>
</comment>
<feature type="transmembrane region" description="Helical" evidence="7">
    <location>
        <begin position="344"/>
        <end position="362"/>
    </location>
</feature>
<dbReference type="InterPro" id="IPR037185">
    <property type="entry name" value="EmrE-like"/>
</dbReference>
<name>A0A200Q9K7_MACCD</name>
<accession>A0A200Q9K7</accession>
<dbReference type="PANTHER" id="PTHR31376:SF105">
    <property type="entry name" value="PURINE PERMEASE-RELATED"/>
    <property type="match status" value="1"/>
</dbReference>
<evidence type="ECO:0000256" key="2">
    <source>
        <dbReference type="ARBA" id="ARBA00006213"/>
    </source>
</evidence>
<keyword evidence="5 7" id="KW-1133">Transmembrane helix</keyword>
<protein>
    <recommendedName>
        <fullName evidence="7">Probable purine permease</fullName>
    </recommendedName>
</protein>
<dbReference type="InterPro" id="IPR030182">
    <property type="entry name" value="PUP_plant"/>
</dbReference>
<feature type="transmembrane region" description="Helical" evidence="7">
    <location>
        <begin position="245"/>
        <end position="265"/>
    </location>
</feature>
<feature type="transmembrane region" description="Helical" evidence="7">
    <location>
        <begin position="80"/>
        <end position="99"/>
    </location>
</feature>
<feature type="transmembrane region" description="Helical" evidence="7">
    <location>
        <begin position="286"/>
        <end position="308"/>
    </location>
</feature>
<feature type="transmembrane region" description="Helical" evidence="7">
    <location>
        <begin position="119"/>
        <end position="139"/>
    </location>
</feature>
<evidence type="ECO:0000313" key="9">
    <source>
        <dbReference type="Proteomes" id="UP000195402"/>
    </source>
</evidence>
<comment type="similarity">
    <text evidence="2 7">Belongs to the purine permeases (TC 2.A.7.14) family.</text>
</comment>
<comment type="caution">
    <text evidence="8">The sequence shown here is derived from an EMBL/GenBank/DDBJ whole genome shotgun (WGS) entry which is preliminary data.</text>
</comment>
<sequence>MAMNIEMIEEGVINHQAETNQNKLSAGHHGDYEHHEDYSKKSLMEKWGLLFLYCICSAVGTIGGPLLLRLYFLHGGNRKWLSSGLQTAGFPILVIPLAILYFKRDRTPCSVQFFASPKLLLSSIIIGILLGVNNFMYSYGLSFLPVSTSSILISTQLIFTALFAFIMVRQKFSPYSINSIVVMTLGSVLLGFGKSGDRPEGVSSSQYLLGFILSIGAAALGGFVLPCTEVAYAKASKVLTYPIVLQFQFCMALSATIFCIIGMLVNKDFSAMQREANEYELGAMKYYLVLVSSAVVWQVMYIGTLGIIFCTTSLFAGIISAVLLPLTEIAAVIVFHEKFTGEKGMALALGLWGFSSYFYGSYRESKKQTKTPHEIDDTSKTKLRAVNGYSKIRIRFESITLSESPRQLQAPSRSEASLQYCSVQICKGLVLLCPDLLNLFERLLIRPDLQGREKVAGLKKKGLLVKDDLPWPDLALHVLSW</sequence>
<dbReference type="SUPFAM" id="SSF103481">
    <property type="entry name" value="Multidrug resistance efflux transporter EmrE"/>
    <property type="match status" value="1"/>
</dbReference>
<evidence type="ECO:0000256" key="4">
    <source>
        <dbReference type="ARBA" id="ARBA00022692"/>
    </source>
</evidence>
<keyword evidence="4 7" id="KW-0812">Transmembrane</keyword>
<organism evidence="8 9">
    <name type="scientific">Macleaya cordata</name>
    <name type="common">Five-seeded plume-poppy</name>
    <name type="synonym">Bocconia cordata</name>
    <dbReference type="NCBI Taxonomy" id="56857"/>
    <lineage>
        <taxon>Eukaryota</taxon>
        <taxon>Viridiplantae</taxon>
        <taxon>Streptophyta</taxon>
        <taxon>Embryophyta</taxon>
        <taxon>Tracheophyta</taxon>
        <taxon>Spermatophyta</taxon>
        <taxon>Magnoliopsida</taxon>
        <taxon>Ranunculales</taxon>
        <taxon>Papaveraceae</taxon>
        <taxon>Papaveroideae</taxon>
        <taxon>Macleaya</taxon>
    </lineage>
</organism>
<dbReference type="PANTHER" id="PTHR31376">
    <property type="entry name" value="OS09G0467300 PROTEIN-RELATED"/>
    <property type="match status" value="1"/>
</dbReference>